<evidence type="ECO:0000313" key="1">
    <source>
        <dbReference type="EMBL" id="GBP68151.1"/>
    </source>
</evidence>
<comment type="caution">
    <text evidence="1">The sequence shown here is derived from an EMBL/GenBank/DDBJ whole genome shotgun (WGS) entry which is preliminary data.</text>
</comment>
<proteinExistence type="predicted"/>
<dbReference type="Proteomes" id="UP000299102">
    <property type="component" value="Unassembled WGS sequence"/>
</dbReference>
<name>A0A4C1XW26_EUMVA</name>
<protein>
    <submittedName>
        <fullName evidence="1">Uncharacterized protein</fullName>
    </submittedName>
</protein>
<reference evidence="1 2" key="1">
    <citation type="journal article" date="2019" name="Commun. Biol.">
        <title>The bagworm genome reveals a unique fibroin gene that provides high tensile strength.</title>
        <authorList>
            <person name="Kono N."/>
            <person name="Nakamura H."/>
            <person name="Ohtoshi R."/>
            <person name="Tomita M."/>
            <person name="Numata K."/>
            <person name="Arakawa K."/>
        </authorList>
    </citation>
    <scope>NUCLEOTIDE SEQUENCE [LARGE SCALE GENOMIC DNA]</scope>
</reference>
<evidence type="ECO:0000313" key="2">
    <source>
        <dbReference type="Proteomes" id="UP000299102"/>
    </source>
</evidence>
<dbReference type="EMBL" id="BGZK01001002">
    <property type="protein sequence ID" value="GBP68151.1"/>
    <property type="molecule type" value="Genomic_DNA"/>
</dbReference>
<accession>A0A4C1XW26</accession>
<keyword evidence="2" id="KW-1185">Reference proteome</keyword>
<gene>
    <name evidence="1" type="ORF">EVAR_46314_1</name>
</gene>
<sequence length="166" mass="18937">MIRRMREPRKLRAVSNKLIYCRSAAPWVTLYRDHFVARPAAIGTTGRRSLLFNANRWSAIRASLWHYFCDMVLHPRAASAQSDEPWIPTYDHLINTTMSARAPPARRLHNPCRRRRGGATPAPVITWSLAILTLPTLDFDMIECYLQDTGRRSTAAAVAGARRHRS</sequence>
<organism evidence="1 2">
    <name type="scientific">Eumeta variegata</name>
    <name type="common">Bagworm moth</name>
    <name type="synonym">Eumeta japonica</name>
    <dbReference type="NCBI Taxonomy" id="151549"/>
    <lineage>
        <taxon>Eukaryota</taxon>
        <taxon>Metazoa</taxon>
        <taxon>Ecdysozoa</taxon>
        <taxon>Arthropoda</taxon>
        <taxon>Hexapoda</taxon>
        <taxon>Insecta</taxon>
        <taxon>Pterygota</taxon>
        <taxon>Neoptera</taxon>
        <taxon>Endopterygota</taxon>
        <taxon>Lepidoptera</taxon>
        <taxon>Glossata</taxon>
        <taxon>Ditrysia</taxon>
        <taxon>Tineoidea</taxon>
        <taxon>Psychidae</taxon>
        <taxon>Oiketicinae</taxon>
        <taxon>Eumeta</taxon>
    </lineage>
</organism>
<dbReference type="AlphaFoldDB" id="A0A4C1XW26"/>